<dbReference type="SUPFAM" id="SSF81901">
    <property type="entry name" value="HCP-like"/>
    <property type="match status" value="1"/>
</dbReference>
<dbReference type="AlphaFoldDB" id="A0A397UC92"/>
<dbReference type="PANTHER" id="PTHR44329:SF288">
    <property type="entry name" value="MITOGEN-ACTIVATED PROTEIN KINASE KINASE KINASE 20"/>
    <property type="match status" value="1"/>
</dbReference>
<keyword evidence="1" id="KW-0808">Transferase</keyword>
<dbReference type="InterPro" id="IPR006597">
    <property type="entry name" value="Sel1-like"/>
</dbReference>
<gene>
    <name evidence="6" type="ORF">C2G38_2045582</name>
</gene>
<evidence type="ECO:0000256" key="1">
    <source>
        <dbReference type="ARBA" id="ARBA00022679"/>
    </source>
</evidence>
<keyword evidence="3 6" id="KW-0418">Kinase</keyword>
<dbReference type="EMBL" id="QKWP01001577">
    <property type="protein sequence ID" value="RIB07945.1"/>
    <property type="molecule type" value="Genomic_DNA"/>
</dbReference>
<accession>A0A397UC92</accession>
<dbReference type="GO" id="GO:0004674">
    <property type="term" value="F:protein serine/threonine kinase activity"/>
    <property type="evidence" value="ECO:0007669"/>
    <property type="project" value="TreeGrafter"/>
</dbReference>
<keyword evidence="7" id="KW-1185">Reference proteome</keyword>
<dbReference type="PANTHER" id="PTHR44329">
    <property type="entry name" value="SERINE/THREONINE-PROTEIN KINASE TNNI3K-RELATED"/>
    <property type="match status" value="1"/>
</dbReference>
<evidence type="ECO:0000259" key="5">
    <source>
        <dbReference type="PROSITE" id="PS50011"/>
    </source>
</evidence>
<name>A0A397UC92_9GLOM</name>
<dbReference type="PROSITE" id="PS00109">
    <property type="entry name" value="PROTEIN_KINASE_TYR"/>
    <property type="match status" value="1"/>
</dbReference>
<dbReference type="STRING" id="44941.A0A397UC92"/>
<dbReference type="InterPro" id="IPR000719">
    <property type="entry name" value="Prot_kinase_dom"/>
</dbReference>
<feature type="domain" description="Protein kinase" evidence="5">
    <location>
        <begin position="181"/>
        <end position="431"/>
    </location>
</feature>
<dbReference type="PROSITE" id="PS50011">
    <property type="entry name" value="PROTEIN_KINASE_DOM"/>
    <property type="match status" value="1"/>
</dbReference>
<dbReference type="GO" id="GO:0005524">
    <property type="term" value="F:ATP binding"/>
    <property type="evidence" value="ECO:0007669"/>
    <property type="project" value="UniProtKB-KW"/>
</dbReference>
<sequence>MCDESESKSKFSGEKKSLTIAEAKLKDLEDLRTKGLEIIKYSRDFLKEIEELILNGSRSKKPLNENINIDDKVSKNGKDVNKDCEYRPNEFQTFIDESINFRNIKNKLLEFDLYIYYTEDGTVIKNKEVIRLMDEIKSMIDEFKNSIKEWRDEVNPKNYWEKIRNRVRCYTSFLQIHQQQFDFKIAEGELSGGSLVRGSNEHIVQRNYREQKVAEKTTDKPLHELKKEISFMRNLRDCSNILEFHGYCRRSNGLSVISEWADYNLQAYLNDHLLNPSEKLSIARGIANALDFCHEKKILHHDIRTSNILLNEFLQPKLYNFRTNEEFISSAPLNILRWSSPERIRGEKYNKPSEVYSFALVMWAILYQQMPFITLTSKEEIKRQILDQNRPELTNVDGIPVEYQEIIKKSWSHDPSARHNMKTILEQLNRLDLENFSDFSDQDADDYFDFNSANMDPATATILKSKEFEMCHRYSQYSSKSKEIEQGIEYHKDKKYEDSWNIFKEYCHLEPEDPHANFWVGFYYLKGHYVKKDLQEGLKYLKKASELQHPDAQYWYSLTLLNNPNEFENDGYETAMKYLRISALTNYKALGVLGRIVQTGIYGRKANYLVGKAMIDEAQNMKMISRKFSTT</sequence>
<evidence type="ECO:0000256" key="2">
    <source>
        <dbReference type="ARBA" id="ARBA00022741"/>
    </source>
</evidence>
<reference evidence="6 7" key="1">
    <citation type="submission" date="2018-06" db="EMBL/GenBank/DDBJ databases">
        <title>Comparative genomics reveals the genomic features of Rhizophagus irregularis, R. cerebriforme, R. diaphanum and Gigaspora rosea, and their symbiotic lifestyle signature.</title>
        <authorList>
            <person name="Morin E."/>
            <person name="San Clemente H."/>
            <person name="Chen E.C.H."/>
            <person name="De La Providencia I."/>
            <person name="Hainaut M."/>
            <person name="Kuo A."/>
            <person name="Kohler A."/>
            <person name="Murat C."/>
            <person name="Tang N."/>
            <person name="Roy S."/>
            <person name="Loubradou J."/>
            <person name="Henrissat B."/>
            <person name="Grigoriev I.V."/>
            <person name="Corradi N."/>
            <person name="Roux C."/>
            <person name="Martin F.M."/>
        </authorList>
    </citation>
    <scope>NUCLEOTIDE SEQUENCE [LARGE SCALE GENOMIC DNA]</scope>
    <source>
        <strain evidence="6 7">DAOM 194757</strain>
    </source>
</reference>
<dbReference type="SUPFAM" id="SSF56112">
    <property type="entry name" value="Protein kinase-like (PK-like)"/>
    <property type="match status" value="1"/>
</dbReference>
<keyword evidence="2" id="KW-0547">Nucleotide-binding</keyword>
<dbReference type="InterPro" id="IPR051681">
    <property type="entry name" value="Ser/Thr_Kinases-Pseudokinases"/>
</dbReference>
<keyword evidence="4" id="KW-0067">ATP-binding</keyword>
<dbReference type="Gene3D" id="1.10.510.10">
    <property type="entry name" value="Transferase(Phosphotransferase) domain 1"/>
    <property type="match status" value="1"/>
</dbReference>
<evidence type="ECO:0000313" key="7">
    <source>
        <dbReference type="Proteomes" id="UP000266673"/>
    </source>
</evidence>
<dbReference type="Gene3D" id="1.25.40.10">
    <property type="entry name" value="Tetratricopeptide repeat domain"/>
    <property type="match status" value="1"/>
</dbReference>
<evidence type="ECO:0000256" key="4">
    <source>
        <dbReference type="ARBA" id="ARBA00022840"/>
    </source>
</evidence>
<comment type="caution">
    <text evidence="6">The sequence shown here is derived from an EMBL/GenBank/DDBJ whole genome shotgun (WGS) entry which is preliminary data.</text>
</comment>
<proteinExistence type="predicted"/>
<dbReference type="SMART" id="SM00671">
    <property type="entry name" value="SEL1"/>
    <property type="match status" value="1"/>
</dbReference>
<dbReference type="InterPro" id="IPR011990">
    <property type="entry name" value="TPR-like_helical_dom_sf"/>
</dbReference>
<dbReference type="OrthoDB" id="2422033at2759"/>
<organism evidence="6 7">
    <name type="scientific">Gigaspora rosea</name>
    <dbReference type="NCBI Taxonomy" id="44941"/>
    <lineage>
        <taxon>Eukaryota</taxon>
        <taxon>Fungi</taxon>
        <taxon>Fungi incertae sedis</taxon>
        <taxon>Mucoromycota</taxon>
        <taxon>Glomeromycotina</taxon>
        <taxon>Glomeromycetes</taxon>
        <taxon>Diversisporales</taxon>
        <taxon>Gigasporaceae</taxon>
        <taxon>Gigaspora</taxon>
    </lineage>
</organism>
<evidence type="ECO:0000256" key="3">
    <source>
        <dbReference type="ARBA" id="ARBA00022777"/>
    </source>
</evidence>
<dbReference type="InterPro" id="IPR011009">
    <property type="entry name" value="Kinase-like_dom_sf"/>
</dbReference>
<dbReference type="Proteomes" id="UP000266673">
    <property type="component" value="Unassembled WGS sequence"/>
</dbReference>
<dbReference type="InterPro" id="IPR008266">
    <property type="entry name" value="Tyr_kinase_AS"/>
</dbReference>
<protein>
    <submittedName>
        <fullName evidence="6">Kinase-like domain-containing protein</fullName>
    </submittedName>
</protein>
<dbReference type="Pfam" id="PF07714">
    <property type="entry name" value="PK_Tyr_Ser-Thr"/>
    <property type="match status" value="1"/>
</dbReference>
<evidence type="ECO:0000313" key="6">
    <source>
        <dbReference type="EMBL" id="RIB07945.1"/>
    </source>
</evidence>
<dbReference type="InterPro" id="IPR001245">
    <property type="entry name" value="Ser-Thr/Tyr_kinase_cat_dom"/>
</dbReference>